<dbReference type="HAMAP" id="MF_00265">
    <property type="entry name" value="VapC_Nob1"/>
    <property type="match status" value="1"/>
</dbReference>
<protein>
    <recommendedName>
        <fullName evidence="5">Ribonuclease VapC</fullName>
        <shortName evidence="5">RNase VapC</shortName>
        <ecNumber evidence="5">3.1.-.-</ecNumber>
    </recommendedName>
    <alternativeName>
        <fullName evidence="5">Toxin VapC</fullName>
    </alternativeName>
</protein>
<comment type="cofactor">
    <cofactor evidence="5">
        <name>Mg(2+)</name>
        <dbReference type="ChEBI" id="CHEBI:18420"/>
    </cofactor>
</comment>
<keyword evidence="4 5" id="KW-0378">Hydrolase</keyword>
<dbReference type="PANTHER" id="PTHR35901:SF1">
    <property type="entry name" value="EXONUCLEASE VAPC9"/>
    <property type="match status" value="1"/>
</dbReference>
<dbReference type="AlphaFoldDB" id="A0A537J0C1"/>
<evidence type="ECO:0000256" key="4">
    <source>
        <dbReference type="ARBA" id="ARBA00022801"/>
    </source>
</evidence>
<dbReference type="InterPro" id="IPR029060">
    <property type="entry name" value="PIN-like_dom_sf"/>
</dbReference>
<dbReference type="GO" id="GO:0016787">
    <property type="term" value="F:hydrolase activity"/>
    <property type="evidence" value="ECO:0007669"/>
    <property type="project" value="UniProtKB-KW"/>
</dbReference>
<keyword evidence="1 5" id="KW-1277">Toxin-antitoxin system</keyword>
<comment type="function">
    <text evidence="5">Toxic component of a toxin-antitoxin (TA) system. An RNase.</text>
</comment>
<reference evidence="7 8" key="1">
    <citation type="journal article" date="2019" name="Nat. Microbiol.">
        <title>Mediterranean grassland soil C-N compound turnover is dependent on rainfall and depth, and is mediated by genomically divergent microorganisms.</title>
        <authorList>
            <person name="Diamond S."/>
            <person name="Andeer P.F."/>
            <person name="Li Z."/>
            <person name="Crits-Christoph A."/>
            <person name="Burstein D."/>
            <person name="Anantharaman K."/>
            <person name="Lane K.R."/>
            <person name="Thomas B.C."/>
            <person name="Pan C."/>
            <person name="Northen T.R."/>
            <person name="Banfield J.F."/>
        </authorList>
    </citation>
    <scope>NUCLEOTIDE SEQUENCE [LARGE SCALE GENOMIC DNA]</scope>
    <source>
        <strain evidence="7">NP_7</strain>
    </source>
</reference>
<proteinExistence type="inferred from homology"/>
<evidence type="ECO:0000259" key="6">
    <source>
        <dbReference type="Pfam" id="PF01850"/>
    </source>
</evidence>
<comment type="similarity">
    <text evidence="5">Belongs to the PINc/VapC protein family.</text>
</comment>
<evidence type="ECO:0000256" key="2">
    <source>
        <dbReference type="ARBA" id="ARBA00022722"/>
    </source>
</evidence>
<dbReference type="GO" id="GO:0004540">
    <property type="term" value="F:RNA nuclease activity"/>
    <property type="evidence" value="ECO:0007669"/>
    <property type="project" value="InterPro"/>
</dbReference>
<accession>A0A537J0C1</accession>
<evidence type="ECO:0000313" key="8">
    <source>
        <dbReference type="Proteomes" id="UP000320048"/>
    </source>
</evidence>
<dbReference type="CDD" id="cd09874">
    <property type="entry name" value="PIN_MT3492-like"/>
    <property type="match status" value="1"/>
</dbReference>
<feature type="domain" description="PIN" evidence="6">
    <location>
        <begin position="2"/>
        <end position="130"/>
    </location>
</feature>
<dbReference type="Pfam" id="PF01850">
    <property type="entry name" value="PIN"/>
    <property type="match status" value="1"/>
</dbReference>
<dbReference type="PANTHER" id="PTHR35901">
    <property type="entry name" value="RIBONUCLEASE VAPC3"/>
    <property type="match status" value="1"/>
</dbReference>
<dbReference type="EC" id="3.1.-.-" evidence="5"/>
<sequence length="150" mass="16604">MIYVDTSVIAAYYLPEPHTQAAQDFLRRTPEAVVSDLVEVEFFSALARRVRMGDLQRQDAQRIAALFISHLEGQIYTRLSLEREAYRAARTWLGAFELPLRTLDALHLAAAAIQNIPIATLDRGLARAAEGLGIRVRRIGHRPGGAAPAT</sequence>
<dbReference type="Gene3D" id="3.40.50.1010">
    <property type="entry name" value="5'-nuclease"/>
    <property type="match status" value="1"/>
</dbReference>
<dbReference type="GO" id="GO:0000287">
    <property type="term" value="F:magnesium ion binding"/>
    <property type="evidence" value="ECO:0007669"/>
    <property type="project" value="UniProtKB-UniRule"/>
</dbReference>
<keyword evidence="5" id="KW-0800">Toxin</keyword>
<dbReference type="SUPFAM" id="SSF88723">
    <property type="entry name" value="PIN domain-like"/>
    <property type="match status" value="1"/>
</dbReference>
<dbReference type="InterPro" id="IPR022907">
    <property type="entry name" value="VapC_family"/>
</dbReference>
<feature type="binding site" evidence="5">
    <location>
        <position position="104"/>
    </location>
    <ligand>
        <name>Mg(2+)</name>
        <dbReference type="ChEBI" id="CHEBI:18420"/>
    </ligand>
</feature>
<evidence type="ECO:0000256" key="3">
    <source>
        <dbReference type="ARBA" id="ARBA00022723"/>
    </source>
</evidence>
<name>A0A537J0C1_9BACT</name>
<organism evidence="7 8">
    <name type="scientific">Candidatus Segetimicrobium genomatis</name>
    <dbReference type="NCBI Taxonomy" id="2569760"/>
    <lineage>
        <taxon>Bacteria</taxon>
        <taxon>Bacillati</taxon>
        <taxon>Candidatus Sysuimicrobiota</taxon>
        <taxon>Candidatus Sysuimicrobiia</taxon>
        <taxon>Candidatus Sysuimicrobiales</taxon>
        <taxon>Candidatus Segetimicrobiaceae</taxon>
        <taxon>Candidatus Segetimicrobium</taxon>
    </lineage>
</organism>
<gene>
    <name evidence="5" type="primary">vapC</name>
    <name evidence="7" type="ORF">E6H04_14575</name>
</gene>
<feature type="binding site" evidence="5">
    <location>
        <position position="5"/>
    </location>
    <ligand>
        <name>Mg(2+)</name>
        <dbReference type="ChEBI" id="CHEBI:18420"/>
    </ligand>
</feature>
<evidence type="ECO:0000256" key="1">
    <source>
        <dbReference type="ARBA" id="ARBA00022649"/>
    </source>
</evidence>
<dbReference type="Proteomes" id="UP000320048">
    <property type="component" value="Unassembled WGS sequence"/>
</dbReference>
<dbReference type="EMBL" id="VBAO01000488">
    <property type="protein sequence ID" value="TMI77014.1"/>
    <property type="molecule type" value="Genomic_DNA"/>
</dbReference>
<dbReference type="InterPro" id="IPR002716">
    <property type="entry name" value="PIN_dom"/>
</dbReference>
<keyword evidence="3 5" id="KW-0479">Metal-binding</keyword>
<evidence type="ECO:0000313" key="7">
    <source>
        <dbReference type="EMBL" id="TMI77014.1"/>
    </source>
</evidence>
<dbReference type="InterPro" id="IPR051619">
    <property type="entry name" value="TypeII_TA_RNase_PINc/VapC"/>
</dbReference>
<evidence type="ECO:0000256" key="5">
    <source>
        <dbReference type="HAMAP-Rule" id="MF_00265"/>
    </source>
</evidence>
<keyword evidence="5" id="KW-0460">Magnesium</keyword>
<comment type="caution">
    <text evidence="7">The sequence shown here is derived from an EMBL/GenBank/DDBJ whole genome shotgun (WGS) entry which is preliminary data.</text>
</comment>
<dbReference type="GO" id="GO:0090729">
    <property type="term" value="F:toxin activity"/>
    <property type="evidence" value="ECO:0007669"/>
    <property type="project" value="UniProtKB-KW"/>
</dbReference>
<keyword evidence="2 5" id="KW-0540">Nuclease</keyword>